<accession>A0A1M5TTH3</accession>
<keyword evidence="4" id="KW-1185">Reference proteome</keyword>
<dbReference type="AlphaFoldDB" id="A0A1M5TTH3"/>
<dbReference type="STRING" id="1123350.SAMN02744040_02289"/>
<evidence type="ECO:0000259" key="2">
    <source>
        <dbReference type="Pfam" id="PF03787"/>
    </source>
</evidence>
<evidence type="ECO:0000256" key="1">
    <source>
        <dbReference type="ARBA" id="ARBA00023118"/>
    </source>
</evidence>
<organism evidence="3 4">
    <name type="scientific">Tepidibacter thalassicus DSM 15285</name>
    <dbReference type="NCBI Taxonomy" id="1123350"/>
    <lineage>
        <taxon>Bacteria</taxon>
        <taxon>Bacillati</taxon>
        <taxon>Bacillota</taxon>
        <taxon>Clostridia</taxon>
        <taxon>Peptostreptococcales</taxon>
        <taxon>Peptostreptococcaceae</taxon>
        <taxon>Tepidibacter</taxon>
    </lineage>
</organism>
<dbReference type="Pfam" id="PF03787">
    <property type="entry name" value="RAMPs"/>
    <property type="match status" value="1"/>
</dbReference>
<dbReference type="Proteomes" id="UP000242520">
    <property type="component" value="Unassembled WGS sequence"/>
</dbReference>
<sequence length="302" mass="35784">MMMEKKIKNIKISSVTPMLSHGGDGKSPEIRIPEFKSAMRFWWRALSYFEVKEDDELDYFNKMRAMEGKIFGDAKKNASPISIRLKNIKNRNIKKYNYGIRGFEKVEFEMSLILKYPQVLSQIDYWNFNKYYSLLEIVSILGGVGQRIRRGYGVFRIDNSNIYLSINLNFLKNKINEIFGNIYKVAKSKYILEKNVIARKKECKPNCGFSYVEEIFIGKEVSFNIYKENIERAIWKNFNKKNEYKNTKRYACPVYISACYKKDTNSVIPIITILYNTQIREDNENYYKYKRYVSNIIGECIK</sequence>
<dbReference type="InterPro" id="IPR007522">
    <property type="entry name" value="CRISPR-assoc_prot_TM1795"/>
</dbReference>
<evidence type="ECO:0000313" key="4">
    <source>
        <dbReference type="Proteomes" id="UP000242520"/>
    </source>
</evidence>
<evidence type="ECO:0000313" key="3">
    <source>
        <dbReference type="EMBL" id="SHH53876.1"/>
    </source>
</evidence>
<proteinExistence type="predicted"/>
<keyword evidence="1" id="KW-0051">Antiviral defense</keyword>
<dbReference type="InterPro" id="IPR005537">
    <property type="entry name" value="RAMP_III_fam"/>
</dbReference>
<reference evidence="4" key="1">
    <citation type="submission" date="2016-11" db="EMBL/GenBank/DDBJ databases">
        <authorList>
            <person name="Varghese N."/>
            <person name="Submissions S."/>
        </authorList>
    </citation>
    <scope>NUCLEOTIDE SEQUENCE [LARGE SCALE GENOMIC DNA]</scope>
    <source>
        <strain evidence="4">DSM 15285</strain>
    </source>
</reference>
<dbReference type="EMBL" id="FQXH01000042">
    <property type="protein sequence ID" value="SHH53876.1"/>
    <property type="molecule type" value="Genomic_DNA"/>
</dbReference>
<dbReference type="GO" id="GO:0051607">
    <property type="term" value="P:defense response to virus"/>
    <property type="evidence" value="ECO:0007669"/>
    <property type="project" value="UniProtKB-KW"/>
</dbReference>
<feature type="domain" description="CRISPR type III-associated protein" evidence="2">
    <location>
        <begin position="11"/>
        <end position="156"/>
    </location>
</feature>
<dbReference type="OrthoDB" id="190500at2"/>
<gene>
    <name evidence="3" type="ORF">SAMN02744040_02289</name>
</gene>
<protein>
    <submittedName>
        <fullName evidence="3">CRISPR-associated protein Cmr1</fullName>
    </submittedName>
</protein>
<dbReference type="NCBIfam" id="TIGR01894">
    <property type="entry name" value="cas_TM1795_cmr1"/>
    <property type="match status" value="1"/>
</dbReference>
<name>A0A1M5TTH3_9FIRM</name>